<reference evidence="2" key="1">
    <citation type="submission" date="2024-03" db="EMBL/GenBank/DDBJ databases">
        <title>WGS assembly of Saponaria officinalis var. Norfolk2.</title>
        <authorList>
            <person name="Jenkins J."/>
            <person name="Shu S."/>
            <person name="Grimwood J."/>
            <person name="Barry K."/>
            <person name="Goodstein D."/>
            <person name="Schmutz J."/>
            <person name="Leebens-Mack J."/>
            <person name="Osbourn A."/>
        </authorList>
    </citation>
    <scope>NUCLEOTIDE SEQUENCE [LARGE SCALE GENOMIC DNA]</scope>
    <source>
        <strain evidence="2">JIC</strain>
    </source>
</reference>
<accession>A0AAW1J7R2</accession>
<organism evidence="2 3">
    <name type="scientific">Saponaria officinalis</name>
    <name type="common">Common soapwort</name>
    <name type="synonym">Lychnis saponaria</name>
    <dbReference type="NCBI Taxonomy" id="3572"/>
    <lineage>
        <taxon>Eukaryota</taxon>
        <taxon>Viridiplantae</taxon>
        <taxon>Streptophyta</taxon>
        <taxon>Embryophyta</taxon>
        <taxon>Tracheophyta</taxon>
        <taxon>Spermatophyta</taxon>
        <taxon>Magnoliopsida</taxon>
        <taxon>eudicotyledons</taxon>
        <taxon>Gunneridae</taxon>
        <taxon>Pentapetalae</taxon>
        <taxon>Caryophyllales</taxon>
        <taxon>Caryophyllaceae</taxon>
        <taxon>Caryophylleae</taxon>
        <taxon>Saponaria</taxon>
    </lineage>
</organism>
<dbReference type="InterPro" id="IPR031165">
    <property type="entry name" value="GNAT_YJDJ"/>
</dbReference>
<dbReference type="PANTHER" id="PTHR31435:SF9">
    <property type="entry name" value="PROTEIN NATD1"/>
    <property type="match status" value="1"/>
</dbReference>
<name>A0AAW1J7R2_SAPOF</name>
<dbReference type="InterPro" id="IPR016181">
    <property type="entry name" value="Acyl_CoA_acyltransferase"/>
</dbReference>
<keyword evidence="3" id="KW-1185">Reference proteome</keyword>
<dbReference type="EMBL" id="JBDFQZ010000008">
    <property type="protein sequence ID" value="KAK9699179.1"/>
    <property type="molecule type" value="Genomic_DNA"/>
</dbReference>
<protein>
    <recommendedName>
        <fullName evidence="1">N-acetyltransferase domain-containing protein</fullName>
    </recommendedName>
</protein>
<dbReference type="Pfam" id="PF14542">
    <property type="entry name" value="Acetyltransf_CG"/>
    <property type="match status" value="1"/>
</dbReference>
<dbReference type="InterPro" id="IPR045057">
    <property type="entry name" value="Gcn5-rel_NAT"/>
</dbReference>
<dbReference type="SUPFAM" id="SSF55729">
    <property type="entry name" value="Acyl-CoA N-acyltransferases (Nat)"/>
    <property type="match status" value="1"/>
</dbReference>
<dbReference type="PANTHER" id="PTHR31435">
    <property type="entry name" value="PROTEIN NATD1"/>
    <property type="match status" value="1"/>
</dbReference>
<comment type="caution">
    <text evidence="2">The sequence shown here is derived from an EMBL/GenBank/DDBJ whole genome shotgun (WGS) entry which is preliminary data.</text>
</comment>
<evidence type="ECO:0000313" key="2">
    <source>
        <dbReference type="EMBL" id="KAK9699179.1"/>
    </source>
</evidence>
<gene>
    <name evidence="2" type="ORF">RND81_08G157800</name>
</gene>
<dbReference type="AlphaFoldDB" id="A0AAW1J7R2"/>
<evidence type="ECO:0000259" key="1">
    <source>
        <dbReference type="PROSITE" id="PS51729"/>
    </source>
</evidence>
<dbReference type="Gene3D" id="3.40.630.30">
    <property type="match status" value="1"/>
</dbReference>
<dbReference type="PROSITE" id="PS51729">
    <property type="entry name" value="GNAT_YJDJ"/>
    <property type="match status" value="1"/>
</dbReference>
<sequence>MAEEGTSATKIVWNSKHQKFETENKKSYIQYKFKVSKNGEQVMDLIHTYVPPSMRGLGLASLLCSAAFRHAETHSLLVSPTCSYVSDTFLPRNPSWAALVYKGDEVVGGSVDVNSKI</sequence>
<proteinExistence type="predicted"/>
<evidence type="ECO:0000313" key="3">
    <source>
        <dbReference type="Proteomes" id="UP001443914"/>
    </source>
</evidence>
<feature type="domain" description="N-acetyltransferase" evidence="1">
    <location>
        <begin position="9"/>
        <end position="101"/>
    </location>
</feature>
<dbReference type="Proteomes" id="UP001443914">
    <property type="component" value="Unassembled WGS sequence"/>
</dbReference>
<dbReference type="FunFam" id="3.40.630.30:FF:000106">
    <property type="entry name" value="Acetyltransferase At1g77540"/>
    <property type="match status" value="1"/>
</dbReference>